<evidence type="ECO:0000256" key="1">
    <source>
        <dbReference type="SAM" id="Phobius"/>
    </source>
</evidence>
<feature type="transmembrane region" description="Helical" evidence="1">
    <location>
        <begin position="49"/>
        <end position="69"/>
    </location>
</feature>
<accession>A0ABY3SJS6</accession>
<proteinExistence type="predicted"/>
<keyword evidence="1" id="KW-0472">Membrane</keyword>
<keyword evidence="1" id="KW-1133">Transmembrane helix</keyword>
<name>A0ABY3SJS6_9BACL</name>
<dbReference type="Proteomes" id="UP001649230">
    <property type="component" value="Chromosome"/>
</dbReference>
<sequence>MTGEWLFYIIVFVLMAVAVVATVLVGMSRSNREGNPDYFKKTDRKMTRLTMYYVICFGAAILALGIYVYNL</sequence>
<evidence type="ECO:0000313" key="3">
    <source>
        <dbReference type="Proteomes" id="UP001649230"/>
    </source>
</evidence>
<evidence type="ECO:0008006" key="4">
    <source>
        <dbReference type="Google" id="ProtNLM"/>
    </source>
</evidence>
<feature type="transmembrane region" description="Helical" evidence="1">
    <location>
        <begin position="6"/>
        <end position="28"/>
    </location>
</feature>
<protein>
    <recommendedName>
        <fullName evidence="4">Group-specific protein</fullName>
    </recommendedName>
</protein>
<dbReference type="RefSeq" id="WP_235120355.1">
    <property type="nucleotide sequence ID" value="NZ_CP090978.1"/>
</dbReference>
<organism evidence="2 3">
    <name type="scientific">Paenibacillus hexagrammi</name>
    <dbReference type="NCBI Taxonomy" id="2908839"/>
    <lineage>
        <taxon>Bacteria</taxon>
        <taxon>Bacillati</taxon>
        <taxon>Bacillota</taxon>
        <taxon>Bacilli</taxon>
        <taxon>Bacillales</taxon>
        <taxon>Paenibacillaceae</taxon>
        <taxon>Paenibacillus</taxon>
    </lineage>
</organism>
<dbReference type="EMBL" id="CP090978">
    <property type="protein sequence ID" value="UJF33964.1"/>
    <property type="molecule type" value="Genomic_DNA"/>
</dbReference>
<reference evidence="2 3" key="1">
    <citation type="journal article" date="2024" name="Int. J. Syst. Evol. Microbiol.">
        <title>Paenibacillus hexagrammi sp. nov., a novel bacterium isolated from the gut content of Hexagrammos agrammus.</title>
        <authorList>
            <person name="Jung H.K."/>
            <person name="Kim D.G."/>
            <person name="Zin H."/>
            <person name="Park J."/>
            <person name="Jung H."/>
            <person name="Kim Y.O."/>
            <person name="Kong H.J."/>
            <person name="Kim J.W."/>
            <person name="Kim Y.S."/>
        </authorList>
    </citation>
    <scope>NUCLEOTIDE SEQUENCE [LARGE SCALE GENOMIC DNA]</scope>
    <source>
        <strain evidence="2 3">YPD9-1</strain>
    </source>
</reference>
<gene>
    <name evidence="2" type="ORF">L0M14_01580</name>
</gene>
<evidence type="ECO:0000313" key="2">
    <source>
        <dbReference type="EMBL" id="UJF33964.1"/>
    </source>
</evidence>
<keyword evidence="1" id="KW-0812">Transmembrane</keyword>
<keyword evidence="3" id="KW-1185">Reference proteome</keyword>